<dbReference type="Gene3D" id="3.40.50.300">
    <property type="entry name" value="P-loop containing nucleotide triphosphate hydrolases"/>
    <property type="match status" value="1"/>
</dbReference>
<dbReference type="CDD" id="cd03264">
    <property type="entry name" value="ABC_drug_resistance_like"/>
    <property type="match status" value="1"/>
</dbReference>
<evidence type="ECO:0000256" key="1">
    <source>
        <dbReference type="ARBA" id="ARBA00005417"/>
    </source>
</evidence>
<dbReference type="InterPro" id="IPR003593">
    <property type="entry name" value="AAA+_ATPase"/>
</dbReference>
<dbReference type="GO" id="GO:0016887">
    <property type="term" value="F:ATP hydrolysis activity"/>
    <property type="evidence" value="ECO:0007669"/>
    <property type="project" value="InterPro"/>
</dbReference>
<keyword evidence="4" id="KW-0067">ATP-binding</keyword>
<proteinExistence type="inferred from homology"/>
<keyword evidence="7" id="KW-1185">Reference proteome</keyword>
<dbReference type="STRING" id="82805.SAMN04487998_2914"/>
<comment type="similarity">
    <text evidence="1">Belongs to the ABC transporter superfamily.</text>
</comment>
<evidence type="ECO:0000313" key="6">
    <source>
        <dbReference type="EMBL" id="SET82768.1"/>
    </source>
</evidence>
<dbReference type="EMBL" id="FOHS01000003">
    <property type="protein sequence ID" value="SET82768.1"/>
    <property type="molecule type" value="Genomic_DNA"/>
</dbReference>
<dbReference type="Proteomes" id="UP000198697">
    <property type="component" value="Unassembled WGS sequence"/>
</dbReference>
<dbReference type="InterPro" id="IPR027417">
    <property type="entry name" value="P-loop_NTPase"/>
</dbReference>
<dbReference type="PROSITE" id="PS00211">
    <property type="entry name" value="ABC_TRANSPORTER_1"/>
    <property type="match status" value="1"/>
</dbReference>
<dbReference type="Pfam" id="PF00005">
    <property type="entry name" value="ABC_tran"/>
    <property type="match status" value="1"/>
</dbReference>
<keyword evidence="3" id="KW-0547">Nucleotide-binding</keyword>
<organism evidence="6 7">
    <name type="scientific">Hymenobacter actinosclerus</name>
    <dbReference type="NCBI Taxonomy" id="82805"/>
    <lineage>
        <taxon>Bacteria</taxon>
        <taxon>Pseudomonadati</taxon>
        <taxon>Bacteroidota</taxon>
        <taxon>Cytophagia</taxon>
        <taxon>Cytophagales</taxon>
        <taxon>Hymenobacteraceae</taxon>
        <taxon>Hymenobacter</taxon>
    </lineage>
</organism>
<dbReference type="InterPro" id="IPR003439">
    <property type="entry name" value="ABC_transporter-like_ATP-bd"/>
</dbReference>
<sequence length="305" mass="33541">MFAKTPIPMELRIEHLSKTYANGTQALRDVNLTIPTGMFGLLGPNGAGKSSLMRTISTLQEADSGSIRLGDLDVLHDKDAVRRVLGYLPQEFGVYPKISAEQLLDHFAVLKGISDSRQRREVVAGLLQRTNLYEVRKKNLGGYSGGMKQRFGIAQALLGNPRLIIVDEPTAGLDPAERNRFHNLLAEIGENIIVILSTHIVGDVSDLCRNMAIINKGQVLLTGDPLVVMQELRGQVWRREVDKEQLPALLQEQQVISTRLFAGRTIVHVVAPTQPGSDYDAVEPTLEDVYFARIAQAEQAVGVEG</sequence>
<protein>
    <submittedName>
        <fullName evidence="6">ABC-type multidrug transport system, ATPase component</fullName>
    </submittedName>
</protein>
<evidence type="ECO:0000313" key="7">
    <source>
        <dbReference type="Proteomes" id="UP000198697"/>
    </source>
</evidence>
<dbReference type="PANTHER" id="PTHR43335">
    <property type="entry name" value="ABC TRANSPORTER, ATP-BINDING PROTEIN"/>
    <property type="match status" value="1"/>
</dbReference>
<evidence type="ECO:0000256" key="2">
    <source>
        <dbReference type="ARBA" id="ARBA00022448"/>
    </source>
</evidence>
<dbReference type="InterPro" id="IPR017871">
    <property type="entry name" value="ABC_transporter-like_CS"/>
</dbReference>
<keyword evidence="2" id="KW-0813">Transport</keyword>
<accession>A0A1I0HFP8</accession>
<evidence type="ECO:0000256" key="3">
    <source>
        <dbReference type="ARBA" id="ARBA00022741"/>
    </source>
</evidence>
<name>A0A1I0HFP8_9BACT</name>
<dbReference type="PANTHER" id="PTHR43335:SF2">
    <property type="entry name" value="ABC TRANSPORTER, ATP-BINDING PROTEIN"/>
    <property type="match status" value="1"/>
</dbReference>
<reference evidence="7" key="1">
    <citation type="submission" date="2016-10" db="EMBL/GenBank/DDBJ databases">
        <authorList>
            <person name="Varghese N."/>
            <person name="Submissions S."/>
        </authorList>
    </citation>
    <scope>NUCLEOTIDE SEQUENCE [LARGE SCALE GENOMIC DNA]</scope>
    <source>
        <strain evidence="7">DSM 15310</strain>
    </source>
</reference>
<evidence type="ECO:0000259" key="5">
    <source>
        <dbReference type="PROSITE" id="PS50893"/>
    </source>
</evidence>
<evidence type="ECO:0000256" key="4">
    <source>
        <dbReference type="ARBA" id="ARBA00022840"/>
    </source>
</evidence>
<gene>
    <name evidence="6" type="ORF">SAMN04487998_2914</name>
</gene>
<feature type="domain" description="ABC transporter" evidence="5">
    <location>
        <begin position="11"/>
        <end position="241"/>
    </location>
</feature>
<dbReference type="SUPFAM" id="SSF52540">
    <property type="entry name" value="P-loop containing nucleoside triphosphate hydrolases"/>
    <property type="match status" value="1"/>
</dbReference>
<dbReference type="AlphaFoldDB" id="A0A1I0HFP8"/>
<dbReference type="PROSITE" id="PS50893">
    <property type="entry name" value="ABC_TRANSPORTER_2"/>
    <property type="match status" value="1"/>
</dbReference>
<dbReference type="GO" id="GO:0005524">
    <property type="term" value="F:ATP binding"/>
    <property type="evidence" value="ECO:0007669"/>
    <property type="project" value="UniProtKB-KW"/>
</dbReference>
<dbReference type="SMART" id="SM00382">
    <property type="entry name" value="AAA"/>
    <property type="match status" value="1"/>
</dbReference>